<dbReference type="InterPro" id="IPR003599">
    <property type="entry name" value="Ig_sub"/>
</dbReference>
<dbReference type="InterPro" id="IPR036179">
    <property type="entry name" value="Ig-like_dom_sf"/>
</dbReference>
<reference evidence="2" key="1">
    <citation type="submission" date="2017-02" db="UniProtKB">
        <authorList>
            <consortium name="WormBaseParasite"/>
        </authorList>
    </citation>
    <scope>IDENTIFICATION</scope>
</reference>
<dbReference type="SMART" id="SM00409">
    <property type="entry name" value="IG"/>
    <property type="match status" value="1"/>
</dbReference>
<accession>A0A0N4VZ70</accession>
<dbReference type="SUPFAM" id="SSF48726">
    <property type="entry name" value="Immunoglobulin"/>
    <property type="match status" value="1"/>
</dbReference>
<dbReference type="Gene3D" id="2.60.40.10">
    <property type="entry name" value="Immunoglobulins"/>
    <property type="match status" value="1"/>
</dbReference>
<dbReference type="InterPro" id="IPR013783">
    <property type="entry name" value="Ig-like_fold"/>
</dbReference>
<feature type="domain" description="Immunoglobulin" evidence="1">
    <location>
        <begin position="68"/>
        <end position="171"/>
    </location>
</feature>
<evidence type="ECO:0000259" key="1">
    <source>
        <dbReference type="SMART" id="SM00409"/>
    </source>
</evidence>
<sequence>LQQSAVIHRKATQNDRIIHSINIDPLSSEDSGVYTCSWYFDSVLNQTITKDVDVSPKKGQIKVLKRTPQEVNVREGNSINLSAELAVFPNDFPGFNAKWIRKSIKPPKTVNETENLVSDNDHVISSEKIDEGRVNERITIKNAATEMSGIYVLTIELLDTVRTIEWKVNVQNERISARIDIMAP</sequence>
<protein>
    <submittedName>
        <fullName evidence="2">IG domain-containing protein</fullName>
    </submittedName>
</protein>
<evidence type="ECO:0000313" key="2">
    <source>
        <dbReference type="WBParaSite" id="HPLM_0000259101-mRNA-1"/>
    </source>
</evidence>
<dbReference type="WBParaSite" id="HPLM_0000259101-mRNA-1">
    <property type="protein sequence ID" value="HPLM_0000259101-mRNA-1"/>
    <property type="gene ID" value="HPLM_0000259101"/>
</dbReference>
<organism evidence="2">
    <name type="scientific">Haemonchus placei</name>
    <name type="common">Barber's pole worm</name>
    <dbReference type="NCBI Taxonomy" id="6290"/>
    <lineage>
        <taxon>Eukaryota</taxon>
        <taxon>Metazoa</taxon>
        <taxon>Ecdysozoa</taxon>
        <taxon>Nematoda</taxon>
        <taxon>Chromadorea</taxon>
        <taxon>Rhabditida</taxon>
        <taxon>Rhabditina</taxon>
        <taxon>Rhabditomorpha</taxon>
        <taxon>Strongyloidea</taxon>
        <taxon>Trichostrongylidae</taxon>
        <taxon>Haemonchus</taxon>
    </lineage>
</organism>
<dbReference type="AlphaFoldDB" id="A0A0N4VZ70"/>
<proteinExistence type="predicted"/>
<name>A0A0N4VZ70_HAEPC</name>